<organism evidence="5 6">
    <name type="scientific">Symbiodinium pilosum</name>
    <name type="common">Dinoflagellate</name>
    <dbReference type="NCBI Taxonomy" id="2952"/>
    <lineage>
        <taxon>Eukaryota</taxon>
        <taxon>Sar</taxon>
        <taxon>Alveolata</taxon>
        <taxon>Dinophyceae</taxon>
        <taxon>Suessiales</taxon>
        <taxon>Symbiodiniaceae</taxon>
        <taxon>Symbiodinium</taxon>
    </lineage>
</organism>
<keyword evidence="1" id="KW-0805">Transcription regulation</keyword>
<dbReference type="InterPro" id="IPR036388">
    <property type="entry name" value="WH-like_DNA-bd_sf"/>
</dbReference>
<dbReference type="PANTHER" id="PTHR38445:SF7">
    <property type="entry name" value="GNTR-FAMILY TRANSCRIPTIONAL REGULATOR"/>
    <property type="match status" value="1"/>
</dbReference>
<dbReference type="AlphaFoldDB" id="A0A812VQ29"/>
<dbReference type="EMBL" id="CAJNIZ010042748">
    <property type="protein sequence ID" value="CAE7635118.1"/>
    <property type="molecule type" value="Genomic_DNA"/>
</dbReference>
<feature type="domain" description="HTH gntR-type" evidence="4">
    <location>
        <begin position="10"/>
        <end position="78"/>
    </location>
</feature>
<keyword evidence="6" id="KW-1185">Reference proteome</keyword>
<comment type="caution">
    <text evidence="5">The sequence shown here is derived from an EMBL/GenBank/DDBJ whole genome shotgun (WGS) entry which is preliminary data.</text>
</comment>
<dbReference type="InterPro" id="IPR000524">
    <property type="entry name" value="Tscrpt_reg_HTH_GntR"/>
</dbReference>
<proteinExistence type="predicted"/>
<keyword evidence="2" id="KW-0238">DNA-binding</keyword>
<evidence type="ECO:0000256" key="1">
    <source>
        <dbReference type="ARBA" id="ARBA00023015"/>
    </source>
</evidence>
<evidence type="ECO:0000256" key="3">
    <source>
        <dbReference type="ARBA" id="ARBA00023163"/>
    </source>
</evidence>
<dbReference type="GO" id="GO:0003677">
    <property type="term" value="F:DNA binding"/>
    <property type="evidence" value="ECO:0007669"/>
    <property type="project" value="UniProtKB-KW"/>
</dbReference>
<dbReference type="Proteomes" id="UP000649617">
    <property type="component" value="Unassembled WGS sequence"/>
</dbReference>
<evidence type="ECO:0000256" key="2">
    <source>
        <dbReference type="ARBA" id="ARBA00023125"/>
    </source>
</evidence>
<dbReference type="Gene3D" id="1.10.10.10">
    <property type="entry name" value="Winged helix-like DNA-binding domain superfamily/Winged helix DNA-binding domain"/>
    <property type="match status" value="1"/>
</dbReference>
<dbReference type="OrthoDB" id="10255969at2759"/>
<dbReference type="SMART" id="SM00345">
    <property type="entry name" value="HTH_GNTR"/>
    <property type="match status" value="1"/>
</dbReference>
<evidence type="ECO:0000259" key="4">
    <source>
        <dbReference type="PROSITE" id="PS50949"/>
    </source>
</evidence>
<dbReference type="PANTHER" id="PTHR38445">
    <property type="entry name" value="HTH-TYPE TRANSCRIPTIONAL REPRESSOR YTRA"/>
    <property type="match status" value="1"/>
</dbReference>
<dbReference type="SUPFAM" id="SSF46785">
    <property type="entry name" value="Winged helix' DNA-binding domain"/>
    <property type="match status" value="1"/>
</dbReference>
<keyword evidence="3" id="KW-0804">Transcription</keyword>
<dbReference type="Pfam" id="PF00392">
    <property type="entry name" value="GntR"/>
    <property type="match status" value="1"/>
</dbReference>
<evidence type="ECO:0000313" key="6">
    <source>
        <dbReference type="Proteomes" id="UP000649617"/>
    </source>
</evidence>
<sequence>MFSIQTSSDVPIYLQLIRQVEEFVTTGVWQPGDAVPSVRQVAQDLAINPMTVSKAYARLESMGLLRGQKGKRMTVGLAQHTPRELLAPAVLELVAEAQRLEVTPAELTAWLIAAWDNRDV</sequence>
<reference evidence="5" key="1">
    <citation type="submission" date="2021-02" db="EMBL/GenBank/DDBJ databases">
        <authorList>
            <person name="Dougan E. K."/>
            <person name="Rhodes N."/>
            <person name="Thang M."/>
            <person name="Chan C."/>
        </authorList>
    </citation>
    <scope>NUCLEOTIDE SEQUENCE</scope>
</reference>
<protein>
    <submittedName>
        <fullName evidence="5">YtrA protein</fullName>
    </submittedName>
</protein>
<dbReference type="InterPro" id="IPR036390">
    <property type="entry name" value="WH_DNA-bd_sf"/>
</dbReference>
<accession>A0A812VQ29</accession>
<dbReference type="PROSITE" id="PS50949">
    <property type="entry name" value="HTH_GNTR"/>
    <property type="match status" value="1"/>
</dbReference>
<name>A0A812VQ29_SYMPI</name>
<evidence type="ECO:0000313" key="5">
    <source>
        <dbReference type="EMBL" id="CAE7635118.1"/>
    </source>
</evidence>
<dbReference type="CDD" id="cd07377">
    <property type="entry name" value="WHTH_GntR"/>
    <property type="match status" value="1"/>
</dbReference>
<gene>
    <name evidence="5" type="primary">ytrA</name>
    <name evidence="5" type="ORF">SPIL2461_LOCUS16717</name>
</gene>
<dbReference type="GO" id="GO:0003700">
    <property type="term" value="F:DNA-binding transcription factor activity"/>
    <property type="evidence" value="ECO:0007669"/>
    <property type="project" value="InterPro"/>
</dbReference>